<keyword evidence="10" id="KW-1185">Reference proteome</keyword>
<protein>
    <submittedName>
        <fullName evidence="9">MFS transporter</fullName>
    </submittedName>
</protein>
<name>A0ABN1BIA1_9BURK</name>
<dbReference type="Gene3D" id="1.20.1250.20">
    <property type="entry name" value="MFS general substrate transporter like domains"/>
    <property type="match status" value="1"/>
</dbReference>
<feature type="transmembrane region" description="Helical" evidence="7">
    <location>
        <begin position="437"/>
        <end position="461"/>
    </location>
</feature>
<dbReference type="SUPFAM" id="SSF103473">
    <property type="entry name" value="MFS general substrate transporter"/>
    <property type="match status" value="1"/>
</dbReference>
<feature type="transmembrane region" description="Helical" evidence="7">
    <location>
        <begin position="89"/>
        <end position="108"/>
    </location>
</feature>
<feature type="transmembrane region" description="Helical" evidence="7">
    <location>
        <begin position="244"/>
        <end position="263"/>
    </location>
</feature>
<keyword evidence="3" id="KW-1003">Cell membrane</keyword>
<feature type="transmembrane region" description="Helical" evidence="7">
    <location>
        <begin position="283"/>
        <end position="303"/>
    </location>
</feature>
<dbReference type="EMBL" id="BAAAEN010000004">
    <property type="protein sequence ID" value="GAA0498479.1"/>
    <property type="molecule type" value="Genomic_DNA"/>
</dbReference>
<gene>
    <name evidence="9" type="ORF">GCM10009097_13460</name>
</gene>
<keyword evidence="2" id="KW-0813">Transport</keyword>
<feature type="transmembrane region" description="Helical" evidence="7">
    <location>
        <begin position="482"/>
        <end position="500"/>
    </location>
</feature>
<dbReference type="InterPro" id="IPR036259">
    <property type="entry name" value="MFS_trans_sf"/>
</dbReference>
<feature type="transmembrane region" description="Helical" evidence="7">
    <location>
        <begin position="157"/>
        <end position="177"/>
    </location>
</feature>
<feature type="transmembrane region" description="Helical" evidence="7">
    <location>
        <begin position="189"/>
        <end position="212"/>
    </location>
</feature>
<evidence type="ECO:0000256" key="2">
    <source>
        <dbReference type="ARBA" id="ARBA00022448"/>
    </source>
</evidence>
<dbReference type="PROSITE" id="PS00217">
    <property type="entry name" value="SUGAR_TRANSPORT_2"/>
    <property type="match status" value="1"/>
</dbReference>
<evidence type="ECO:0000313" key="9">
    <source>
        <dbReference type="EMBL" id="GAA0498479.1"/>
    </source>
</evidence>
<sequence length="543" mass="58102">MSAQTSTIKHSKKHERLVIVGSTLGTLFEWYDFFLFGAVASVFSKLFFAPLSPSSAYLFALIAFGVGFAVRPLGALLFGRLGDMIGRKYTFLITIVLMGGATFCVGLIPTYAQVGILAPILLLLLRVLQGLGLGGEYGGAAIYVAEHASRGRKGRNTSWIQMTGAGGSILALLVVYVCRTSFGEAFEEWAWRIPFLLSAVMLAISVYIRTVLHESPVYMKMKAEGKTSRQPIKETFGSWANIKAMLIALFGLVMGVTTVLYTAQTYSFFFLTQTLRLDIGTASFLNAISLAICLPMMWCAAAISDKIGRKKVILTGCLLAALTIFPVFKALTQYANPGLQAASTSSPVTVRAAPGTCNVQIDLLGKNPPVTECDNVKALLAKSGVPYDNVADPAAVSPVTQIGGTTLTGFDAAALKSTLEQAGYSSQADPARVNHGMVILLLVILCVFFAMVYAPLAAALVEMFPARVRYTALSFPYHVGNGIFGGFFPAVAFAMVAFTGDIYFGLWYPVIFAALSVVIGGLFLREQPVEEESPGLHGAPGRA</sequence>
<dbReference type="PROSITE" id="PS00216">
    <property type="entry name" value="SUGAR_TRANSPORT_1"/>
    <property type="match status" value="1"/>
</dbReference>
<proteinExistence type="predicted"/>
<feature type="transmembrane region" description="Helical" evidence="7">
    <location>
        <begin position="120"/>
        <end position="145"/>
    </location>
</feature>
<reference evidence="9 10" key="1">
    <citation type="journal article" date="2019" name="Int. J. Syst. Evol. Microbiol.">
        <title>The Global Catalogue of Microorganisms (GCM) 10K type strain sequencing project: providing services to taxonomists for standard genome sequencing and annotation.</title>
        <authorList>
            <consortium name="The Broad Institute Genomics Platform"/>
            <consortium name="The Broad Institute Genome Sequencing Center for Infectious Disease"/>
            <person name="Wu L."/>
            <person name="Ma J."/>
        </authorList>
    </citation>
    <scope>NUCLEOTIDE SEQUENCE [LARGE SCALE GENOMIC DNA]</scope>
    <source>
        <strain evidence="9 10">JCM 14330</strain>
    </source>
</reference>
<dbReference type="Proteomes" id="UP001501706">
    <property type="component" value="Unassembled WGS sequence"/>
</dbReference>
<dbReference type="PANTHER" id="PTHR43045:SF7">
    <property type="entry name" value="MAJOR FACILITATOR SUPERFAMILY TRANSPORTER"/>
    <property type="match status" value="1"/>
</dbReference>
<comment type="caution">
    <text evidence="9">The sequence shown here is derived from an EMBL/GenBank/DDBJ whole genome shotgun (WGS) entry which is preliminary data.</text>
</comment>
<dbReference type="PANTHER" id="PTHR43045">
    <property type="entry name" value="SHIKIMATE TRANSPORTER"/>
    <property type="match status" value="1"/>
</dbReference>
<comment type="subcellular location">
    <subcellularLocation>
        <location evidence="1">Cell membrane</location>
        <topology evidence="1">Multi-pass membrane protein</topology>
    </subcellularLocation>
</comment>
<feature type="domain" description="Major facilitator superfamily (MFS) profile" evidence="8">
    <location>
        <begin position="18"/>
        <end position="528"/>
    </location>
</feature>
<keyword evidence="5 7" id="KW-1133">Transmembrane helix</keyword>
<feature type="transmembrane region" description="Helical" evidence="7">
    <location>
        <begin position="506"/>
        <end position="524"/>
    </location>
</feature>
<accession>A0ABN1BIA1</accession>
<dbReference type="InterPro" id="IPR020846">
    <property type="entry name" value="MFS_dom"/>
</dbReference>
<keyword evidence="4 7" id="KW-0812">Transmembrane</keyword>
<dbReference type="PROSITE" id="PS50850">
    <property type="entry name" value="MFS"/>
    <property type="match status" value="1"/>
</dbReference>
<evidence type="ECO:0000256" key="7">
    <source>
        <dbReference type="SAM" id="Phobius"/>
    </source>
</evidence>
<feature type="transmembrane region" description="Helical" evidence="7">
    <location>
        <begin position="17"/>
        <end position="43"/>
    </location>
</feature>
<evidence type="ECO:0000256" key="3">
    <source>
        <dbReference type="ARBA" id="ARBA00022475"/>
    </source>
</evidence>
<organism evidence="9 10">
    <name type="scientific">Pigmentiphaga daeguensis</name>
    <dbReference type="NCBI Taxonomy" id="414049"/>
    <lineage>
        <taxon>Bacteria</taxon>
        <taxon>Pseudomonadati</taxon>
        <taxon>Pseudomonadota</taxon>
        <taxon>Betaproteobacteria</taxon>
        <taxon>Burkholderiales</taxon>
        <taxon>Alcaligenaceae</taxon>
        <taxon>Pigmentiphaga</taxon>
    </lineage>
</organism>
<evidence type="ECO:0000256" key="5">
    <source>
        <dbReference type="ARBA" id="ARBA00022989"/>
    </source>
</evidence>
<evidence type="ECO:0000259" key="8">
    <source>
        <dbReference type="PROSITE" id="PS50850"/>
    </source>
</evidence>
<evidence type="ECO:0000256" key="6">
    <source>
        <dbReference type="ARBA" id="ARBA00023136"/>
    </source>
</evidence>
<dbReference type="InterPro" id="IPR005828">
    <property type="entry name" value="MFS_sugar_transport-like"/>
</dbReference>
<keyword evidence="6 7" id="KW-0472">Membrane</keyword>
<evidence type="ECO:0000313" key="10">
    <source>
        <dbReference type="Proteomes" id="UP001501706"/>
    </source>
</evidence>
<dbReference type="Pfam" id="PF00083">
    <property type="entry name" value="Sugar_tr"/>
    <property type="match status" value="1"/>
</dbReference>
<dbReference type="RefSeq" id="WP_279814193.1">
    <property type="nucleotide sequence ID" value="NZ_BAAAEN010000004.1"/>
</dbReference>
<evidence type="ECO:0000256" key="4">
    <source>
        <dbReference type="ARBA" id="ARBA00022692"/>
    </source>
</evidence>
<dbReference type="InterPro" id="IPR005829">
    <property type="entry name" value="Sugar_transporter_CS"/>
</dbReference>
<feature type="transmembrane region" description="Helical" evidence="7">
    <location>
        <begin position="55"/>
        <end position="77"/>
    </location>
</feature>
<evidence type="ECO:0000256" key="1">
    <source>
        <dbReference type="ARBA" id="ARBA00004651"/>
    </source>
</evidence>